<evidence type="ECO:0000259" key="1">
    <source>
        <dbReference type="Pfam" id="PF06985"/>
    </source>
</evidence>
<protein>
    <submittedName>
        <fullName evidence="2">HET-domain-containing protein</fullName>
    </submittedName>
</protein>
<feature type="domain" description="Heterokaryon incompatibility" evidence="1">
    <location>
        <begin position="23"/>
        <end position="118"/>
    </location>
</feature>
<organism evidence="2 3">
    <name type="scientific">Alternaria alternata</name>
    <name type="common">Alternaria rot fungus</name>
    <name type="synonym">Torula alternata</name>
    <dbReference type="NCBI Taxonomy" id="5599"/>
    <lineage>
        <taxon>Eukaryota</taxon>
        <taxon>Fungi</taxon>
        <taxon>Dikarya</taxon>
        <taxon>Ascomycota</taxon>
        <taxon>Pezizomycotina</taxon>
        <taxon>Dothideomycetes</taxon>
        <taxon>Pleosporomycetidae</taxon>
        <taxon>Pleosporales</taxon>
        <taxon>Pleosporineae</taxon>
        <taxon>Pleosporaceae</taxon>
        <taxon>Alternaria</taxon>
        <taxon>Alternaria sect. Alternaria</taxon>
        <taxon>Alternaria alternata complex</taxon>
    </lineage>
</organism>
<name>A0A177E3R8_ALTAL</name>
<reference evidence="2 3" key="1">
    <citation type="submission" date="2016-05" db="EMBL/GenBank/DDBJ databases">
        <title>Comparative analysis of secretome profiles of manganese(II)-oxidizing ascomycete fungi.</title>
        <authorList>
            <consortium name="DOE Joint Genome Institute"/>
            <person name="Zeiner C.A."/>
            <person name="Purvine S.O."/>
            <person name="Zink E.M."/>
            <person name="Wu S."/>
            <person name="Pasa-Tolic L."/>
            <person name="Chaput D.L."/>
            <person name="Haridas S."/>
            <person name="Grigoriev I.V."/>
            <person name="Santelli C.M."/>
            <person name="Hansel C.M."/>
        </authorList>
    </citation>
    <scope>NUCLEOTIDE SEQUENCE [LARGE SCALE GENOMIC DNA]</scope>
    <source>
        <strain evidence="2 3">SRC1lrK2f</strain>
    </source>
</reference>
<dbReference type="RefSeq" id="XP_018391522.1">
    <property type="nucleotide sequence ID" value="XM_018524024.1"/>
</dbReference>
<dbReference type="KEGG" id="aalt:CC77DRAFT_1015428"/>
<evidence type="ECO:0000313" key="3">
    <source>
        <dbReference type="Proteomes" id="UP000077248"/>
    </source>
</evidence>
<evidence type="ECO:0000313" key="2">
    <source>
        <dbReference type="EMBL" id="OAG26101.1"/>
    </source>
</evidence>
<dbReference type="PANTHER" id="PTHR10622:SF10">
    <property type="entry name" value="HET DOMAIN-CONTAINING PROTEIN"/>
    <property type="match status" value="1"/>
</dbReference>
<dbReference type="InterPro" id="IPR010730">
    <property type="entry name" value="HET"/>
</dbReference>
<sequence length="582" mass="67112">MRLLNTRSLEFSCVYVPNRVPDYVILSHRWGSEEVTYADIIQAPLSEPTSVTRNKSGFLKVQGACTLALQNVYEWIWIDSCCIDKSSSAELQETINSMWRYYKDSNICFAYLEDVVDSEAGWGIDQPVGKSEWFTRGWTLQELIAPHSVEFYSSRWQHIGTNLEKYQEIADITGIDRGVLCNDWHISSFSTAEKLSWAAHRAVTKEEDEAYSLFGLFDVNLPLLYGEGRLKAFFRLQEAIYDTTSDHTGFLYLHSRNSHRHSLLAESPSQFCNRKTCKLCPVQKDENYSPYFSYADLVESERWHTQAHEKIMTTVTTRRNEVSTVLSLLDYSEIKDKLSYFDKVTFCDNPPTHVALLNYTLSAYEDGALCLLLRRHPGYDATMRVQVLPALLPRVEDHIARQLKKTRVLICRSESSLTERENTRYMETIFSVDCGSFLIDAFFAVRGSIEQQTAQDGTGRKERFPQIDNNKHFRVQAEPGRSTVEWKLVVMKDETLIIRLVQEDQIWSIREVLAPKKKGRRVTQRLRTSHKAKKPTDRCVVTLRDGERLSVKLRRLPAFARGHADGQTAKLRYMISVESDVK</sequence>
<dbReference type="EMBL" id="KV441469">
    <property type="protein sequence ID" value="OAG26101.1"/>
    <property type="molecule type" value="Genomic_DNA"/>
</dbReference>
<proteinExistence type="predicted"/>
<keyword evidence="3" id="KW-1185">Reference proteome</keyword>
<dbReference type="Pfam" id="PF06985">
    <property type="entry name" value="HET"/>
    <property type="match status" value="1"/>
</dbReference>
<dbReference type="VEuPathDB" id="FungiDB:CC77DRAFT_1015428"/>
<dbReference type="AlphaFoldDB" id="A0A177E3R8"/>
<gene>
    <name evidence="2" type="ORF">CC77DRAFT_1015428</name>
</gene>
<dbReference type="Proteomes" id="UP000077248">
    <property type="component" value="Unassembled WGS sequence"/>
</dbReference>
<dbReference type="PANTHER" id="PTHR10622">
    <property type="entry name" value="HET DOMAIN-CONTAINING PROTEIN"/>
    <property type="match status" value="1"/>
</dbReference>
<accession>A0A177E3R8</accession>
<dbReference type="GeneID" id="29109618"/>